<reference evidence="2" key="1">
    <citation type="submission" date="2021-01" db="EMBL/GenBank/DDBJ databases">
        <title>Modified the classification status of verrucomicrobia.</title>
        <authorList>
            <person name="Feng X."/>
        </authorList>
    </citation>
    <scope>NUCLEOTIDE SEQUENCE</scope>
    <source>
        <strain evidence="2">KCTC 22041</strain>
    </source>
</reference>
<dbReference type="EMBL" id="JAENIJ010000005">
    <property type="protein sequence ID" value="MBK1881788.1"/>
    <property type="molecule type" value="Genomic_DNA"/>
</dbReference>
<feature type="transmembrane region" description="Helical" evidence="1">
    <location>
        <begin position="12"/>
        <end position="32"/>
    </location>
</feature>
<proteinExistence type="predicted"/>
<protein>
    <submittedName>
        <fullName evidence="2">Uncharacterized protein</fullName>
    </submittedName>
</protein>
<keyword evidence="3" id="KW-1185">Reference proteome</keyword>
<evidence type="ECO:0000313" key="3">
    <source>
        <dbReference type="Proteomes" id="UP000603141"/>
    </source>
</evidence>
<dbReference type="Proteomes" id="UP000603141">
    <property type="component" value="Unassembled WGS sequence"/>
</dbReference>
<keyword evidence="1" id="KW-0472">Membrane</keyword>
<feature type="transmembrane region" description="Helical" evidence="1">
    <location>
        <begin position="38"/>
        <end position="57"/>
    </location>
</feature>
<dbReference type="RefSeq" id="WP_200268272.1">
    <property type="nucleotide sequence ID" value="NZ_JAENIJ010000005.1"/>
</dbReference>
<sequence length="159" mass="17782">MKRLSSGPTFLGKRVFPAIMGCVAGMMAILISSQEIDIPFFLAIVIGLFAGFLMTIISMRLLTEYMDEVFDAGDHLVIRNRGITEEIDLRDIRNVDSPLMQPSVIWLHLRRDSSFGRSIKFFQSPSHSGYSKLVDSLNRRIKQTGQISGNNSEEGGDLL</sequence>
<gene>
    <name evidence="2" type="ORF">JIN85_05145</name>
</gene>
<keyword evidence="1" id="KW-0812">Transmembrane</keyword>
<name>A0A934S4K5_9BACT</name>
<organism evidence="2 3">
    <name type="scientific">Luteolibacter pohnpeiensis</name>
    <dbReference type="NCBI Taxonomy" id="454153"/>
    <lineage>
        <taxon>Bacteria</taxon>
        <taxon>Pseudomonadati</taxon>
        <taxon>Verrucomicrobiota</taxon>
        <taxon>Verrucomicrobiia</taxon>
        <taxon>Verrucomicrobiales</taxon>
        <taxon>Verrucomicrobiaceae</taxon>
        <taxon>Luteolibacter</taxon>
    </lineage>
</organism>
<comment type="caution">
    <text evidence="2">The sequence shown here is derived from an EMBL/GenBank/DDBJ whole genome shotgun (WGS) entry which is preliminary data.</text>
</comment>
<keyword evidence="1" id="KW-1133">Transmembrane helix</keyword>
<dbReference type="AlphaFoldDB" id="A0A934S4K5"/>
<accession>A0A934S4K5</accession>
<evidence type="ECO:0000313" key="2">
    <source>
        <dbReference type="EMBL" id="MBK1881788.1"/>
    </source>
</evidence>
<evidence type="ECO:0000256" key="1">
    <source>
        <dbReference type="SAM" id="Phobius"/>
    </source>
</evidence>